<feature type="non-terminal residue" evidence="1">
    <location>
        <position position="18"/>
    </location>
</feature>
<sequence length="18" mass="2318">MVSADRRFREVDERFYKL</sequence>
<evidence type="ECO:0000313" key="1">
    <source>
        <dbReference type="EMBL" id="OMJ09342.1"/>
    </source>
</evidence>
<organism evidence="1 2">
    <name type="scientific">Smittium culicis</name>
    <dbReference type="NCBI Taxonomy" id="133412"/>
    <lineage>
        <taxon>Eukaryota</taxon>
        <taxon>Fungi</taxon>
        <taxon>Fungi incertae sedis</taxon>
        <taxon>Zoopagomycota</taxon>
        <taxon>Kickxellomycotina</taxon>
        <taxon>Harpellomycetes</taxon>
        <taxon>Harpellales</taxon>
        <taxon>Legeriomycetaceae</taxon>
        <taxon>Smittium</taxon>
    </lineage>
</organism>
<protein>
    <submittedName>
        <fullName evidence="1">Uncharacterized protein</fullName>
    </submittedName>
</protein>
<dbReference type="AlphaFoldDB" id="A0A1R1X3Y1"/>
<dbReference type="Proteomes" id="UP000187429">
    <property type="component" value="Unassembled WGS sequence"/>
</dbReference>
<keyword evidence="2" id="KW-1185">Reference proteome</keyword>
<reference evidence="2" key="1">
    <citation type="submission" date="2017-01" db="EMBL/GenBank/DDBJ databases">
        <authorList>
            <person name="Wang Y."/>
            <person name="White M."/>
            <person name="Kvist S."/>
            <person name="Moncalvo J.-M."/>
        </authorList>
    </citation>
    <scope>NUCLEOTIDE SEQUENCE [LARGE SCALE GENOMIC DNA]</scope>
    <source>
        <strain evidence="2">ID-206-W2</strain>
    </source>
</reference>
<comment type="caution">
    <text evidence="1">The sequence shown here is derived from an EMBL/GenBank/DDBJ whole genome shotgun (WGS) entry which is preliminary data.</text>
</comment>
<name>A0A1R1X3Y1_9FUNG</name>
<dbReference type="EMBL" id="LSSM01007089">
    <property type="protein sequence ID" value="OMJ09342.1"/>
    <property type="molecule type" value="Genomic_DNA"/>
</dbReference>
<evidence type="ECO:0000313" key="2">
    <source>
        <dbReference type="Proteomes" id="UP000187429"/>
    </source>
</evidence>
<accession>A0A1R1X3Y1</accession>
<gene>
    <name evidence="1" type="ORF">AYI69_g10713</name>
</gene>
<proteinExistence type="predicted"/>